<dbReference type="InterPro" id="IPR018274">
    <property type="entry name" value="PEP_util_AS"/>
</dbReference>
<dbReference type="PANTHER" id="PTHR46244">
    <property type="entry name" value="PHOSPHOENOLPYRUVATE-PROTEIN PHOSPHOTRANSFERASE"/>
    <property type="match status" value="1"/>
</dbReference>
<keyword evidence="13" id="KW-0418">Kinase</keyword>
<dbReference type="SUPFAM" id="SSF55594">
    <property type="entry name" value="HPr-like"/>
    <property type="match status" value="1"/>
</dbReference>
<dbReference type="GO" id="GO:0047324">
    <property type="term" value="F:phosphoenolpyruvate-glycerone phosphotransferase activity"/>
    <property type="evidence" value="ECO:0007669"/>
    <property type="project" value="UniProtKB-EC"/>
</dbReference>
<dbReference type="RefSeq" id="WP_107241522.1">
    <property type="nucleotide sequence ID" value="NZ_PYMJ01000003.1"/>
</dbReference>
<dbReference type="NCBIfam" id="TIGR02364">
    <property type="entry name" value="dha_pts"/>
    <property type="match status" value="1"/>
</dbReference>
<dbReference type="Gene3D" id="3.30.1340.10">
    <property type="entry name" value="HPr-like"/>
    <property type="match status" value="1"/>
</dbReference>
<evidence type="ECO:0000313" key="19">
    <source>
        <dbReference type="Proteomes" id="UP000240987"/>
    </source>
</evidence>
<dbReference type="GO" id="GO:0009401">
    <property type="term" value="P:phosphoenolpyruvate-dependent sugar phosphotransferase system"/>
    <property type="evidence" value="ECO:0007669"/>
    <property type="project" value="UniProtKB-KW"/>
</dbReference>
<dbReference type="PROSITE" id="PS00742">
    <property type="entry name" value="PEP_ENZYMES_2"/>
    <property type="match status" value="1"/>
</dbReference>
<comment type="catalytic activity">
    <reaction evidence="2">
        <text>dihydroxyacetone + phosphoenolpyruvate = dihydroxyacetone phosphate + pyruvate</text>
        <dbReference type="Rhea" id="RHEA:18381"/>
        <dbReference type="ChEBI" id="CHEBI:15361"/>
        <dbReference type="ChEBI" id="CHEBI:16016"/>
        <dbReference type="ChEBI" id="CHEBI:57642"/>
        <dbReference type="ChEBI" id="CHEBI:58702"/>
        <dbReference type="EC" id="2.7.1.121"/>
    </reaction>
</comment>
<dbReference type="InterPro" id="IPR001020">
    <property type="entry name" value="PTS_HPr_His_P_site"/>
</dbReference>
<evidence type="ECO:0000256" key="11">
    <source>
        <dbReference type="ARBA" id="ARBA00022683"/>
    </source>
</evidence>
<comment type="cofactor">
    <cofactor evidence="3">
        <name>Mg(2+)</name>
        <dbReference type="ChEBI" id="CHEBI:18420"/>
    </cofactor>
</comment>
<dbReference type="InterPro" id="IPR012844">
    <property type="entry name" value="DhaM_N"/>
</dbReference>
<accession>A0A2T3JN58</accession>
<dbReference type="InterPro" id="IPR008731">
    <property type="entry name" value="PTS_EIN"/>
</dbReference>
<dbReference type="SUPFAM" id="SSF51621">
    <property type="entry name" value="Phosphoenolpyruvate/pyruvate domain"/>
    <property type="match status" value="1"/>
</dbReference>
<dbReference type="PRINTS" id="PR01736">
    <property type="entry name" value="PHPHTRNFRASE"/>
</dbReference>
<dbReference type="Pfam" id="PF02896">
    <property type="entry name" value="PEP-utilizers_C"/>
    <property type="match status" value="1"/>
</dbReference>
<dbReference type="SUPFAM" id="SSF47831">
    <property type="entry name" value="Enzyme I of the PEP:sugar phosphotransferase system HPr-binding (sub)domain"/>
    <property type="match status" value="1"/>
</dbReference>
<dbReference type="InterPro" id="IPR036662">
    <property type="entry name" value="PTS_EIIA_man-typ_sf"/>
</dbReference>
<evidence type="ECO:0000256" key="14">
    <source>
        <dbReference type="ARBA" id="ARBA00022842"/>
    </source>
</evidence>
<evidence type="ECO:0000256" key="1">
    <source>
        <dbReference type="ARBA" id="ARBA00000683"/>
    </source>
</evidence>
<feature type="domain" description="HPr" evidence="17">
    <location>
        <begin position="158"/>
        <end position="245"/>
    </location>
</feature>
<dbReference type="NCBIfam" id="TIGR01417">
    <property type="entry name" value="PTS_I_fam"/>
    <property type="match status" value="1"/>
</dbReference>
<evidence type="ECO:0000256" key="10">
    <source>
        <dbReference type="ARBA" id="ARBA00022679"/>
    </source>
</evidence>
<dbReference type="InterPro" id="IPR023151">
    <property type="entry name" value="PEP_util_CS"/>
</dbReference>
<dbReference type="InterPro" id="IPR000121">
    <property type="entry name" value="PEP_util_C"/>
</dbReference>
<keyword evidence="19" id="KW-1185">Reference proteome</keyword>
<proteinExistence type="inferred from homology"/>
<dbReference type="Gene3D" id="3.50.30.10">
    <property type="entry name" value="Phosphohistidine domain"/>
    <property type="match status" value="1"/>
</dbReference>
<dbReference type="InterPro" id="IPR036618">
    <property type="entry name" value="PtsI_HPr-bd_sf"/>
</dbReference>
<dbReference type="InterPro" id="IPR036637">
    <property type="entry name" value="Phosphohistidine_dom_sf"/>
</dbReference>
<organism evidence="18 19">
    <name type="scientific">Photobacterium frigidiphilum</name>
    <dbReference type="NCBI Taxonomy" id="264736"/>
    <lineage>
        <taxon>Bacteria</taxon>
        <taxon>Pseudomonadati</taxon>
        <taxon>Pseudomonadota</taxon>
        <taxon>Gammaproteobacteria</taxon>
        <taxon>Vibrionales</taxon>
        <taxon>Vibrionaceae</taxon>
        <taxon>Photobacterium</taxon>
    </lineage>
</organism>
<evidence type="ECO:0000256" key="13">
    <source>
        <dbReference type="ARBA" id="ARBA00022777"/>
    </source>
</evidence>
<evidence type="ECO:0000256" key="9">
    <source>
        <dbReference type="ARBA" id="ARBA00022597"/>
    </source>
</evidence>
<dbReference type="AlphaFoldDB" id="A0A2T3JN58"/>
<keyword evidence="12" id="KW-0479">Metal-binding</keyword>
<dbReference type="PANTHER" id="PTHR46244:SF6">
    <property type="entry name" value="PHOSPHOENOLPYRUVATE-PROTEIN PHOSPHOTRANSFERASE"/>
    <property type="match status" value="1"/>
</dbReference>
<name>A0A2T3JN58_9GAMM</name>
<dbReference type="GO" id="GO:0008965">
    <property type="term" value="F:phosphoenolpyruvate-protein phosphotransferase activity"/>
    <property type="evidence" value="ECO:0007669"/>
    <property type="project" value="UniProtKB-EC"/>
</dbReference>
<keyword evidence="14" id="KW-0460">Magnesium</keyword>
<keyword evidence="9" id="KW-0762">Sugar transport</keyword>
<evidence type="ECO:0000259" key="16">
    <source>
        <dbReference type="PROSITE" id="PS51096"/>
    </source>
</evidence>
<evidence type="ECO:0000259" key="17">
    <source>
        <dbReference type="PROSITE" id="PS51350"/>
    </source>
</evidence>
<dbReference type="PROSITE" id="PS51350">
    <property type="entry name" value="PTS_HPR_DOM"/>
    <property type="match status" value="1"/>
</dbReference>
<dbReference type="EMBL" id="PYMJ01000003">
    <property type="protein sequence ID" value="PSU50489.1"/>
    <property type="molecule type" value="Genomic_DNA"/>
</dbReference>
<dbReference type="InterPro" id="IPR050499">
    <property type="entry name" value="PEP-utilizing_PTS_enzyme"/>
</dbReference>
<dbReference type="Gene3D" id="3.40.50.510">
    <property type="entry name" value="Phosphotransferase system, mannose-type IIA component"/>
    <property type="match status" value="1"/>
</dbReference>
<reference evidence="18 19" key="1">
    <citation type="submission" date="2018-01" db="EMBL/GenBank/DDBJ databases">
        <title>Whole genome sequencing of Histamine producing bacteria.</title>
        <authorList>
            <person name="Butler K."/>
        </authorList>
    </citation>
    <scope>NUCLEOTIDE SEQUENCE [LARGE SCALE GENOMIC DNA]</scope>
    <source>
        <strain evidence="18 19">JCM 12947</strain>
    </source>
</reference>
<keyword evidence="7" id="KW-0813">Transport</keyword>
<evidence type="ECO:0000256" key="8">
    <source>
        <dbReference type="ARBA" id="ARBA00022490"/>
    </source>
</evidence>
<dbReference type="Pfam" id="PF03610">
    <property type="entry name" value="EIIA-man"/>
    <property type="match status" value="1"/>
</dbReference>
<keyword evidence="10 18" id="KW-0808">Transferase</keyword>
<dbReference type="CDD" id="cd00367">
    <property type="entry name" value="PTS-HPr_like"/>
    <property type="match status" value="1"/>
</dbReference>
<dbReference type="Pfam" id="PF00381">
    <property type="entry name" value="PTS-HPr"/>
    <property type="match status" value="1"/>
</dbReference>
<keyword evidence="8" id="KW-0963">Cytoplasm</keyword>
<comment type="caution">
    <text evidence="18">The sequence shown here is derived from an EMBL/GenBank/DDBJ whole genome shotgun (WGS) entry which is preliminary data.</text>
</comment>
<dbReference type="Pfam" id="PF05524">
    <property type="entry name" value="PEP-utilisers_N"/>
    <property type="match status" value="1"/>
</dbReference>
<evidence type="ECO:0000256" key="3">
    <source>
        <dbReference type="ARBA" id="ARBA00001946"/>
    </source>
</evidence>
<dbReference type="Pfam" id="PF00391">
    <property type="entry name" value="PEP-utilizers"/>
    <property type="match status" value="1"/>
</dbReference>
<dbReference type="GO" id="GO:0016020">
    <property type="term" value="C:membrane"/>
    <property type="evidence" value="ECO:0007669"/>
    <property type="project" value="InterPro"/>
</dbReference>
<evidence type="ECO:0000256" key="6">
    <source>
        <dbReference type="ARBA" id="ARBA00007837"/>
    </source>
</evidence>
<dbReference type="GO" id="GO:0005737">
    <property type="term" value="C:cytoplasm"/>
    <property type="evidence" value="ECO:0007669"/>
    <property type="project" value="UniProtKB-SubCell"/>
</dbReference>
<dbReference type="NCBIfam" id="TIGR01003">
    <property type="entry name" value="PTS_HPr_family"/>
    <property type="match status" value="1"/>
</dbReference>
<dbReference type="PROSITE" id="PS00369">
    <property type="entry name" value="PTS_HPR_HIS"/>
    <property type="match status" value="1"/>
</dbReference>
<evidence type="ECO:0000313" key="18">
    <source>
        <dbReference type="EMBL" id="PSU50489.1"/>
    </source>
</evidence>
<dbReference type="OrthoDB" id="9765468at2"/>
<dbReference type="InterPro" id="IPR035895">
    <property type="entry name" value="HPr-like_sf"/>
</dbReference>
<protein>
    <submittedName>
        <fullName evidence="18">Phosphoenolpyruvate--protein phosphotransferase</fullName>
    </submittedName>
</protein>
<dbReference type="Proteomes" id="UP000240987">
    <property type="component" value="Unassembled WGS sequence"/>
</dbReference>
<keyword evidence="11" id="KW-0598">Phosphotransferase system</keyword>
<dbReference type="InterPro" id="IPR008279">
    <property type="entry name" value="PEP-util_enz_mobile_dom"/>
</dbReference>
<dbReference type="InterPro" id="IPR004701">
    <property type="entry name" value="PTS_EIIA_man-typ"/>
</dbReference>
<dbReference type="InterPro" id="IPR006318">
    <property type="entry name" value="PTS_EI-like"/>
</dbReference>
<comment type="subcellular location">
    <subcellularLocation>
        <location evidence="5">Cytoplasm</location>
    </subcellularLocation>
</comment>
<dbReference type="PRINTS" id="PR00107">
    <property type="entry name" value="PHOSPHOCPHPR"/>
</dbReference>
<evidence type="ECO:0000256" key="5">
    <source>
        <dbReference type="ARBA" id="ARBA00004496"/>
    </source>
</evidence>
<comment type="catalytic activity">
    <reaction evidence="1">
        <text>L-histidyl-[protein] + phosphoenolpyruvate = N(pros)-phospho-L-histidyl-[protein] + pyruvate</text>
        <dbReference type="Rhea" id="RHEA:23880"/>
        <dbReference type="Rhea" id="RHEA-COMP:9745"/>
        <dbReference type="Rhea" id="RHEA-COMP:9746"/>
        <dbReference type="ChEBI" id="CHEBI:15361"/>
        <dbReference type="ChEBI" id="CHEBI:29979"/>
        <dbReference type="ChEBI" id="CHEBI:58702"/>
        <dbReference type="ChEBI" id="CHEBI:64837"/>
        <dbReference type="EC" id="2.7.3.9"/>
    </reaction>
</comment>
<dbReference type="PROSITE" id="PS00370">
    <property type="entry name" value="PEP_ENZYMES_PHOS_SITE"/>
    <property type="match status" value="1"/>
</dbReference>
<comment type="subunit">
    <text evidence="15">Homodimer. The dihydroxyacetone kinase complex is composed of a homodimer of DhaM, a homodimer of DhaK and the subunit DhaL.</text>
</comment>
<dbReference type="InterPro" id="IPR000032">
    <property type="entry name" value="HPr-like"/>
</dbReference>
<comment type="function">
    <text evidence="4">Component of the dihydroxyacetone kinase complex, which is responsible for the phosphoenolpyruvate (PEP)-dependent phosphorylation of dihydroxyacetone. DhaM serves as the phosphoryl donor. Is phosphorylated by phosphoenolpyruvate in an EI- and HPr-dependent reaction, and a phosphorelay system on histidine residues finally leads to phosphoryl transfer to DhaL and dihydroxyacetone.</text>
</comment>
<dbReference type="SUPFAM" id="SSF53062">
    <property type="entry name" value="PTS system fructose IIA component-like"/>
    <property type="match status" value="1"/>
</dbReference>
<dbReference type="PROSITE" id="PS51096">
    <property type="entry name" value="PTS_EIIA_TYPE_4"/>
    <property type="match status" value="1"/>
</dbReference>
<evidence type="ECO:0000256" key="15">
    <source>
        <dbReference type="ARBA" id="ARBA00046577"/>
    </source>
</evidence>
<evidence type="ECO:0000256" key="12">
    <source>
        <dbReference type="ARBA" id="ARBA00022723"/>
    </source>
</evidence>
<gene>
    <name evidence="18" type="primary">ptsP</name>
    <name evidence="18" type="ORF">C9J12_03975</name>
</gene>
<sequence>MVSIVIVSHSPDLAKGVHALAEQMTQGKVQIAVAAGVDDPENPIGTDAIAIMMAIEEVYSPEGVLVLVDMGSAILSTDMALELMGSEQTTNVHICAAPLIEGAMSASVAAAAGMSLEEVTNEAHNALLAKYQLLNQSAKLPNGIPTDVLPTPTDSEYETEVEWLVQNPHGIHARPASAIVGAISAFDAQIWLRCHDRRVSAKSINSIALLDVKQGDTLACIASGKEAQQALQAFQLLAHNHFNESIDEKIDVMNKQNSANTIHQFTDIIEDEHGCLRAIGISEGIAIAPIWHYRATMPKARDRSYLGYEQEWTLYTQASDAAQQELSQLADRTAHAGSKSESDIFTAHCAMLADPDLSNQIAQQLSNKINVENAWSSIIEQTAQAYKDVSSEYMQARAKDIYDIGRRVMRLLIGEAEQKTVLTEPVILAAVDLSPSDTAQLDPTMIKGIILEQGGSTSHSAILARALGIPAITGLNKLMSRSQEGSVAVINGCSGEVWLSPTSLQLESAQKELEKQQFQKEQAQAAMIEKAYTQDGISVDIFANLATLEDADQALNSGAEGVGLVRSEFLFMEREQAPSEQYQYEFYSQIANTFGNKQVIIRTLDIGGDKPLAYLQQGHEDNPFLGCRGLRLCLQNEELFKVQLNALLRARAKHPNLYVMFPMVSTPEELHQAKSLLSDCHNALQRDGISSAIPEIGIMIEVPAAVVNAKQLAKEVSFFSVGTNDLTQYVMAADRGNNAVSYLVSATQPAVLRMIELAVKAAHDAGIPIGICGEMAGDPKLTETLIGMGIDKLSMSPIRIAAVKQAVRATHHQQAKRKAKEVLNAETLPQILAML</sequence>
<dbReference type="InterPro" id="IPR040442">
    <property type="entry name" value="Pyrv_kinase-like_dom_sf"/>
</dbReference>
<dbReference type="GO" id="GO:0046872">
    <property type="term" value="F:metal ion binding"/>
    <property type="evidence" value="ECO:0007669"/>
    <property type="project" value="UniProtKB-KW"/>
</dbReference>
<evidence type="ECO:0000256" key="4">
    <source>
        <dbReference type="ARBA" id="ARBA00002788"/>
    </source>
</evidence>
<evidence type="ECO:0000256" key="7">
    <source>
        <dbReference type="ARBA" id="ARBA00022448"/>
    </source>
</evidence>
<comment type="similarity">
    <text evidence="6">Belongs to the PEP-utilizing enzyme family.</text>
</comment>
<dbReference type="Gene3D" id="1.10.274.10">
    <property type="entry name" value="PtsI, HPr-binding domain"/>
    <property type="match status" value="1"/>
</dbReference>
<dbReference type="Gene3D" id="3.20.20.60">
    <property type="entry name" value="Phosphoenolpyruvate-binding domains"/>
    <property type="match status" value="1"/>
</dbReference>
<dbReference type="SUPFAM" id="SSF52009">
    <property type="entry name" value="Phosphohistidine domain"/>
    <property type="match status" value="1"/>
</dbReference>
<dbReference type="InterPro" id="IPR015813">
    <property type="entry name" value="Pyrv/PenolPyrv_kinase-like_dom"/>
</dbReference>
<evidence type="ECO:0000256" key="2">
    <source>
        <dbReference type="ARBA" id="ARBA00001113"/>
    </source>
</evidence>
<feature type="domain" description="PTS EIIA type-4" evidence="16">
    <location>
        <begin position="1"/>
        <end position="134"/>
    </location>
</feature>
<keyword evidence="18" id="KW-0670">Pyruvate</keyword>